<evidence type="ECO:0000313" key="2">
    <source>
        <dbReference type="Proteomes" id="UP000184300"/>
    </source>
</evidence>
<dbReference type="Proteomes" id="UP000184300">
    <property type="component" value="Unassembled WGS sequence"/>
</dbReference>
<dbReference type="OrthoDB" id="429813at2759"/>
<gene>
    <name evidence="1" type="ORF">ASPGLDRAFT_36807</name>
</gene>
<accession>A0A1L9VFL7</accession>
<dbReference type="GeneID" id="34461001"/>
<evidence type="ECO:0008006" key="3">
    <source>
        <dbReference type="Google" id="ProtNLM"/>
    </source>
</evidence>
<proteinExistence type="predicted"/>
<organism evidence="1 2">
    <name type="scientific">Aspergillus glaucus CBS 516.65</name>
    <dbReference type="NCBI Taxonomy" id="1160497"/>
    <lineage>
        <taxon>Eukaryota</taxon>
        <taxon>Fungi</taxon>
        <taxon>Dikarya</taxon>
        <taxon>Ascomycota</taxon>
        <taxon>Pezizomycotina</taxon>
        <taxon>Eurotiomycetes</taxon>
        <taxon>Eurotiomycetidae</taxon>
        <taxon>Eurotiales</taxon>
        <taxon>Aspergillaceae</taxon>
        <taxon>Aspergillus</taxon>
        <taxon>Aspergillus subgen. Aspergillus</taxon>
    </lineage>
</organism>
<dbReference type="VEuPathDB" id="FungiDB:ASPGLDRAFT_36807"/>
<dbReference type="EMBL" id="KV878901">
    <property type="protein sequence ID" value="OJJ82685.1"/>
    <property type="molecule type" value="Genomic_DNA"/>
</dbReference>
<evidence type="ECO:0000313" key="1">
    <source>
        <dbReference type="EMBL" id="OJJ82685.1"/>
    </source>
</evidence>
<dbReference type="AlphaFoldDB" id="A0A1L9VFL7"/>
<name>A0A1L9VFL7_ASPGL</name>
<dbReference type="RefSeq" id="XP_022399383.1">
    <property type="nucleotide sequence ID" value="XM_022544740.1"/>
</dbReference>
<protein>
    <recommendedName>
        <fullName evidence="3">AMP-binding enzyme C-terminal domain-containing protein</fullName>
    </recommendedName>
</protein>
<keyword evidence="2" id="KW-1185">Reference proteome</keyword>
<reference evidence="2" key="1">
    <citation type="journal article" date="2017" name="Genome Biol.">
        <title>Comparative genomics reveals high biological diversity and specific adaptations in the industrially and medically important fungal genus Aspergillus.</title>
        <authorList>
            <person name="de Vries R.P."/>
            <person name="Riley R."/>
            <person name="Wiebenga A."/>
            <person name="Aguilar-Osorio G."/>
            <person name="Amillis S."/>
            <person name="Uchima C.A."/>
            <person name="Anderluh G."/>
            <person name="Asadollahi M."/>
            <person name="Askin M."/>
            <person name="Barry K."/>
            <person name="Battaglia E."/>
            <person name="Bayram O."/>
            <person name="Benocci T."/>
            <person name="Braus-Stromeyer S.A."/>
            <person name="Caldana C."/>
            <person name="Canovas D."/>
            <person name="Cerqueira G.C."/>
            <person name="Chen F."/>
            <person name="Chen W."/>
            <person name="Choi C."/>
            <person name="Clum A."/>
            <person name="Dos Santos R.A."/>
            <person name="Damasio A.R."/>
            <person name="Diallinas G."/>
            <person name="Emri T."/>
            <person name="Fekete E."/>
            <person name="Flipphi M."/>
            <person name="Freyberg S."/>
            <person name="Gallo A."/>
            <person name="Gournas C."/>
            <person name="Habgood R."/>
            <person name="Hainaut M."/>
            <person name="Harispe M.L."/>
            <person name="Henrissat B."/>
            <person name="Hilden K.S."/>
            <person name="Hope R."/>
            <person name="Hossain A."/>
            <person name="Karabika E."/>
            <person name="Karaffa L."/>
            <person name="Karanyi Z."/>
            <person name="Krasevec N."/>
            <person name="Kuo A."/>
            <person name="Kusch H."/>
            <person name="LaButti K."/>
            <person name="Lagendijk E.L."/>
            <person name="Lapidus A."/>
            <person name="Levasseur A."/>
            <person name="Lindquist E."/>
            <person name="Lipzen A."/>
            <person name="Logrieco A.F."/>
            <person name="MacCabe A."/>
            <person name="Maekelae M.R."/>
            <person name="Malavazi I."/>
            <person name="Melin P."/>
            <person name="Meyer V."/>
            <person name="Mielnichuk N."/>
            <person name="Miskei M."/>
            <person name="Molnar A.P."/>
            <person name="Mule G."/>
            <person name="Ngan C.Y."/>
            <person name="Orejas M."/>
            <person name="Orosz E."/>
            <person name="Ouedraogo J.P."/>
            <person name="Overkamp K.M."/>
            <person name="Park H.-S."/>
            <person name="Perrone G."/>
            <person name="Piumi F."/>
            <person name="Punt P.J."/>
            <person name="Ram A.F."/>
            <person name="Ramon A."/>
            <person name="Rauscher S."/>
            <person name="Record E."/>
            <person name="Riano-Pachon D.M."/>
            <person name="Robert V."/>
            <person name="Roehrig J."/>
            <person name="Ruller R."/>
            <person name="Salamov A."/>
            <person name="Salih N.S."/>
            <person name="Samson R.A."/>
            <person name="Sandor E."/>
            <person name="Sanguinetti M."/>
            <person name="Schuetze T."/>
            <person name="Sepcic K."/>
            <person name="Shelest E."/>
            <person name="Sherlock G."/>
            <person name="Sophianopoulou V."/>
            <person name="Squina F.M."/>
            <person name="Sun H."/>
            <person name="Susca A."/>
            <person name="Todd R.B."/>
            <person name="Tsang A."/>
            <person name="Unkles S.E."/>
            <person name="van de Wiele N."/>
            <person name="van Rossen-Uffink D."/>
            <person name="Oliveira J.V."/>
            <person name="Vesth T.C."/>
            <person name="Visser J."/>
            <person name="Yu J.-H."/>
            <person name="Zhou M."/>
            <person name="Andersen M.R."/>
            <person name="Archer D.B."/>
            <person name="Baker S.E."/>
            <person name="Benoit I."/>
            <person name="Brakhage A.A."/>
            <person name="Braus G.H."/>
            <person name="Fischer R."/>
            <person name="Frisvad J.C."/>
            <person name="Goldman G.H."/>
            <person name="Houbraken J."/>
            <person name="Oakley B."/>
            <person name="Pocsi I."/>
            <person name="Scazzocchio C."/>
            <person name="Seiboth B."/>
            <person name="vanKuyk P.A."/>
            <person name="Wortman J."/>
            <person name="Dyer P.S."/>
            <person name="Grigoriev I.V."/>
        </authorList>
    </citation>
    <scope>NUCLEOTIDE SEQUENCE [LARGE SCALE GENOMIC DNA]</scope>
    <source>
        <strain evidence="2">CBS 516.65</strain>
    </source>
</reference>
<sequence>MEQVIEGHPLVSKALVVSQGTFQLSLLVKPNWNKWTENQAEGSLINKIWLSVQEANIIAPGHGRVLKTKIGVASKDKPFKKTSKGSIQRRLVINDYTEEINAIYDRPDKE</sequence>
<dbReference type="STRING" id="1160497.A0A1L9VFL7"/>
<dbReference type="Pfam" id="PF23562">
    <property type="entry name" value="AMP-binding_C_3"/>
    <property type="match status" value="1"/>
</dbReference>